<dbReference type="EMBL" id="LAZR01033219">
    <property type="protein sequence ID" value="KKL48718.1"/>
    <property type="molecule type" value="Genomic_DNA"/>
</dbReference>
<protein>
    <submittedName>
        <fullName evidence="1">Uncharacterized protein</fullName>
    </submittedName>
</protein>
<evidence type="ECO:0000313" key="1">
    <source>
        <dbReference type="EMBL" id="KKL48718.1"/>
    </source>
</evidence>
<organism evidence="1">
    <name type="scientific">marine sediment metagenome</name>
    <dbReference type="NCBI Taxonomy" id="412755"/>
    <lineage>
        <taxon>unclassified sequences</taxon>
        <taxon>metagenomes</taxon>
        <taxon>ecological metagenomes</taxon>
    </lineage>
</organism>
<feature type="non-terminal residue" evidence="1">
    <location>
        <position position="1"/>
    </location>
</feature>
<name>A0A0F9CHD0_9ZZZZ</name>
<proteinExistence type="predicted"/>
<sequence length="187" mass="21405">CVHIVSILSDRRGVYSVMIGDPRAVQIGGIQNTDEAVQEGRYDFADPDINQQNFPAPIGAPVRDVRFQIIRFSDPVSTRTVFRELRRNHLLRPTIEIATGVSKEYYGMQIPHTIMFLHKPWRRKGHEQVVIALDSTPRNRRMFLTPITPIRERTWDNTCGFVGICPEHTPDSAIVIMQEEIPPIVYA</sequence>
<dbReference type="AlphaFoldDB" id="A0A0F9CHD0"/>
<comment type="caution">
    <text evidence="1">The sequence shown here is derived from an EMBL/GenBank/DDBJ whole genome shotgun (WGS) entry which is preliminary data.</text>
</comment>
<reference evidence="1" key="1">
    <citation type="journal article" date="2015" name="Nature">
        <title>Complex archaea that bridge the gap between prokaryotes and eukaryotes.</title>
        <authorList>
            <person name="Spang A."/>
            <person name="Saw J.H."/>
            <person name="Jorgensen S.L."/>
            <person name="Zaremba-Niedzwiedzka K."/>
            <person name="Martijn J."/>
            <person name="Lind A.E."/>
            <person name="van Eijk R."/>
            <person name="Schleper C."/>
            <person name="Guy L."/>
            <person name="Ettema T.J."/>
        </authorList>
    </citation>
    <scope>NUCLEOTIDE SEQUENCE</scope>
</reference>
<accession>A0A0F9CHD0</accession>
<gene>
    <name evidence="1" type="ORF">LCGC14_2322720</name>
</gene>